<accession>A0A151SQZ9</accession>
<evidence type="ECO:0000259" key="1">
    <source>
        <dbReference type="Pfam" id="PF13456"/>
    </source>
</evidence>
<dbReference type="InterPro" id="IPR012337">
    <property type="entry name" value="RNaseH-like_sf"/>
</dbReference>
<dbReference type="PANTHER" id="PTHR33116:SF86">
    <property type="entry name" value="REVERSE TRANSCRIPTASE DOMAIN-CONTAINING PROTEIN"/>
    <property type="match status" value="1"/>
</dbReference>
<dbReference type="Proteomes" id="UP000075243">
    <property type="component" value="Chromosome 11"/>
</dbReference>
<dbReference type="InterPro" id="IPR044730">
    <property type="entry name" value="RNase_H-like_dom_plant"/>
</dbReference>
<dbReference type="InterPro" id="IPR002156">
    <property type="entry name" value="RNaseH_domain"/>
</dbReference>
<dbReference type="Pfam" id="PF13456">
    <property type="entry name" value="RVT_3"/>
    <property type="match status" value="1"/>
</dbReference>
<feature type="domain" description="RNase H type-1" evidence="1">
    <location>
        <begin position="393"/>
        <end position="513"/>
    </location>
</feature>
<dbReference type="Gramene" id="C.cajan_03368.t">
    <property type="protein sequence ID" value="C.cajan_03368.t"/>
    <property type="gene ID" value="C.cajan_03368"/>
</dbReference>
<proteinExistence type="predicted"/>
<organism evidence="2 3">
    <name type="scientific">Cajanus cajan</name>
    <name type="common">Pigeon pea</name>
    <name type="synonym">Cajanus indicus</name>
    <dbReference type="NCBI Taxonomy" id="3821"/>
    <lineage>
        <taxon>Eukaryota</taxon>
        <taxon>Viridiplantae</taxon>
        <taxon>Streptophyta</taxon>
        <taxon>Embryophyta</taxon>
        <taxon>Tracheophyta</taxon>
        <taxon>Spermatophyta</taxon>
        <taxon>Magnoliopsida</taxon>
        <taxon>eudicotyledons</taxon>
        <taxon>Gunneridae</taxon>
        <taxon>Pentapetalae</taxon>
        <taxon>rosids</taxon>
        <taxon>fabids</taxon>
        <taxon>Fabales</taxon>
        <taxon>Fabaceae</taxon>
        <taxon>Papilionoideae</taxon>
        <taxon>50 kb inversion clade</taxon>
        <taxon>NPAAA clade</taxon>
        <taxon>indigoferoid/millettioid clade</taxon>
        <taxon>Phaseoleae</taxon>
        <taxon>Cajanus</taxon>
    </lineage>
</organism>
<dbReference type="InterPro" id="IPR036397">
    <property type="entry name" value="RNaseH_sf"/>
</dbReference>
<keyword evidence="3" id="KW-1185">Reference proteome</keyword>
<dbReference type="EMBL" id="CM003613">
    <property type="protein sequence ID" value="KYP57188.1"/>
    <property type="molecule type" value="Genomic_DNA"/>
</dbReference>
<dbReference type="OMA" id="EWSWIPR"/>
<evidence type="ECO:0000313" key="3">
    <source>
        <dbReference type="Proteomes" id="UP000075243"/>
    </source>
</evidence>
<dbReference type="PANTHER" id="PTHR33116">
    <property type="entry name" value="REVERSE TRANSCRIPTASE ZINC-BINDING DOMAIN-CONTAINING PROTEIN-RELATED-RELATED"/>
    <property type="match status" value="1"/>
</dbReference>
<gene>
    <name evidence="2" type="ORF">KK1_003446</name>
</gene>
<sequence>MGTGKYLILPSMIGRKKKAIFNNIKDRIWRKINHWSGKHLSKAGREILLKFVAQAIPSYCMSTFLLPTTFNDEIQRMMNSFWWGSNRNVGHGIHWLNWEKVSMRKEHGGMGFHHLHSFNLAMLGKQGWKFLTNQDAILTRIFKAKYFPRGDFLGAQLGHNPSYVWRSIHASHVVVKGGLRWCIGNGQDIHVWRDPWLRISANPYVTTPSPPGHENLLVSHLINTDSGTWNHELLSLLFSQILRDCLPSRYQLQQRGVPCIILSAHCNTGLENGWYLFFDCAEAQAIWNASGIWTLISHAINNGNGFKETLSHLLNSLSHENIVKMVVSLWCIWRRRNDKTWSNTTIPPHLAISQAMQKFEEWQHARTKEHPPPTQSSSPGSWTCPQVGFIKGNVDAAIFKEDNKVGFGICLHDATGSLIKAKSGWFYGVSPSHEAEATTLLESIWWVCDQGYTHVILELDSKQVVEDILNSIYYLEYGHTLHRCRSLLNSHPNLLVRFIWRQENHVAHSLARASRYYASSHVFYFIPTCIAPLILNDIS</sequence>
<dbReference type="GO" id="GO:0004523">
    <property type="term" value="F:RNA-DNA hybrid ribonuclease activity"/>
    <property type="evidence" value="ECO:0007669"/>
    <property type="project" value="InterPro"/>
</dbReference>
<dbReference type="STRING" id="3821.A0A151SQZ9"/>
<name>A0A151SQZ9_CAJCA</name>
<dbReference type="CDD" id="cd06222">
    <property type="entry name" value="RNase_H_like"/>
    <property type="match status" value="1"/>
</dbReference>
<dbReference type="Gene3D" id="3.30.420.10">
    <property type="entry name" value="Ribonuclease H-like superfamily/Ribonuclease H"/>
    <property type="match status" value="1"/>
</dbReference>
<reference evidence="2 3" key="1">
    <citation type="journal article" date="2012" name="Nat. Biotechnol.">
        <title>Draft genome sequence of pigeonpea (Cajanus cajan), an orphan legume crop of resource-poor farmers.</title>
        <authorList>
            <person name="Varshney R.K."/>
            <person name="Chen W."/>
            <person name="Li Y."/>
            <person name="Bharti A.K."/>
            <person name="Saxena R.K."/>
            <person name="Schlueter J.A."/>
            <person name="Donoghue M.T."/>
            <person name="Azam S."/>
            <person name="Fan G."/>
            <person name="Whaley A.M."/>
            <person name="Farmer A.D."/>
            <person name="Sheridan J."/>
            <person name="Iwata A."/>
            <person name="Tuteja R."/>
            <person name="Penmetsa R.V."/>
            <person name="Wu W."/>
            <person name="Upadhyaya H.D."/>
            <person name="Yang S.P."/>
            <person name="Shah T."/>
            <person name="Saxena K.B."/>
            <person name="Michael T."/>
            <person name="McCombie W.R."/>
            <person name="Yang B."/>
            <person name="Zhang G."/>
            <person name="Yang H."/>
            <person name="Wang J."/>
            <person name="Spillane C."/>
            <person name="Cook D.R."/>
            <person name="May G.D."/>
            <person name="Xu X."/>
            <person name="Jackson S.A."/>
        </authorList>
    </citation>
    <scope>NUCLEOTIDE SEQUENCE [LARGE SCALE GENOMIC DNA]</scope>
    <source>
        <strain evidence="3">cv. Asha</strain>
    </source>
</reference>
<dbReference type="AlphaFoldDB" id="A0A151SQZ9"/>
<dbReference type="GO" id="GO:0003676">
    <property type="term" value="F:nucleic acid binding"/>
    <property type="evidence" value="ECO:0007669"/>
    <property type="project" value="InterPro"/>
</dbReference>
<evidence type="ECO:0000313" key="2">
    <source>
        <dbReference type="EMBL" id="KYP57188.1"/>
    </source>
</evidence>
<protein>
    <recommendedName>
        <fullName evidence="1">RNase H type-1 domain-containing protein</fullName>
    </recommendedName>
</protein>
<dbReference type="SUPFAM" id="SSF53098">
    <property type="entry name" value="Ribonuclease H-like"/>
    <property type="match status" value="1"/>
</dbReference>